<keyword evidence="1" id="KW-0812">Transmembrane</keyword>
<accession>A0A8S9JDP0</accession>
<gene>
    <name evidence="2" type="ORF">F2Q68_00006824</name>
</gene>
<evidence type="ECO:0000256" key="1">
    <source>
        <dbReference type="SAM" id="Phobius"/>
    </source>
</evidence>
<keyword evidence="1" id="KW-0472">Membrane</keyword>
<dbReference type="Proteomes" id="UP000712281">
    <property type="component" value="Unassembled WGS sequence"/>
</dbReference>
<sequence>MLLYYHYSNGLEREEGTPRVRRRRRPAGSARCGRGLGLGHGLGLGLGRGLGSWVLGLGSWVLGLGGGSVALTERILRVKERDSSRLHGFIFVTALNRLYIFLNIVYIISFLLIRFSGFYKHKCWGAVKGLDDLLAEMRRVGCCWAETVSYAGKLVLFIHRQEIIGRLVVRRFRWKDAEEIRFGVKLISGVIML</sequence>
<organism evidence="2 3">
    <name type="scientific">Brassica cretica</name>
    <name type="common">Mustard</name>
    <dbReference type="NCBI Taxonomy" id="69181"/>
    <lineage>
        <taxon>Eukaryota</taxon>
        <taxon>Viridiplantae</taxon>
        <taxon>Streptophyta</taxon>
        <taxon>Embryophyta</taxon>
        <taxon>Tracheophyta</taxon>
        <taxon>Spermatophyta</taxon>
        <taxon>Magnoliopsida</taxon>
        <taxon>eudicotyledons</taxon>
        <taxon>Gunneridae</taxon>
        <taxon>Pentapetalae</taxon>
        <taxon>rosids</taxon>
        <taxon>malvids</taxon>
        <taxon>Brassicales</taxon>
        <taxon>Brassicaceae</taxon>
        <taxon>Brassiceae</taxon>
        <taxon>Brassica</taxon>
    </lineage>
</organism>
<protein>
    <submittedName>
        <fullName evidence="2">Uncharacterized protein</fullName>
    </submittedName>
</protein>
<dbReference type="AlphaFoldDB" id="A0A8S9JDP0"/>
<dbReference type="EMBL" id="QGKW02001660">
    <property type="protein sequence ID" value="KAF2579789.1"/>
    <property type="molecule type" value="Genomic_DNA"/>
</dbReference>
<comment type="caution">
    <text evidence="2">The sequence shown here is derived from an EMBL/GenBank/DDBJ whole genome shotgun (WGS) entry which is preliminary data.</text>
</comment>
<evidence type="ECO:0000313" key="2">
    <source>
        <dbReference type="EMBL" id="KAF2579789.1"/>
    </source>
</evidence>
<feature type="transmembrane region" description="Helical" evidence="1">
    <location>
        <begin position="53"/>
        <end position="76"/>
    </location>
</feature>
<feature type="transmembrane region" description="Helical" evidence="1">
    <location>
        <begin position="88"/>
        <end position="113"/>
    </location>
</feature>
<proteinExistence type="predicted"/>
<evidence type="ECO:0000313" key="3">
    <source>
        <dbReference type="Proteomes" id="UP000712281"/>
    </source>
</evidence>
<reference evidence="2" key="1">
    <citation type="submission" date="2019-12" db="EMBL/GenBank/DDBJ databases">
        <title>Genome sequencing and annotation of Brassica cretica.</title>
        <authorList>
            <person name="Studholme D.J."/>
            <person name="Sarris P.F."/>
        </authorList>
    </citation>
    <scope>NUCLEOTIDE SEQUENCE</scope>
    <source>
        <strain evidence="2">PFS-001/15</strain>
        <tissue evidence="2">Leaf</tissue>
    </source>
</reference>
<name>A0A8S9JDP0_BRACR</name>
<keyword evidence="1" id="KW-1133">Transmembrane helix</keyword>